<dbReference type="PIRSF" id="PIRSF006324">
    <property type="entry name" value="LeuE"/>
    <property type="match status" value="1"/>
</dbReference>
<dbReference type="GO" id="GO:0005886">
    <property type="term" value="C:plasma membrane"/>
    <property type="evidence" value="ECO:0007669"/>
    <property type="project" value="UniProtKB-SubCell"/>
</dbReference>
<dbReference type="AlphaFoldDB" id="A0A857MAU9"/>
<comment type="subcellular location">
    <subcellularLocation>
        <location evidence="1">Cell membrane</location>
        <topology evidence="1">Multi-pass membrane protein</topology>
    </subcellularLocation>
</comment>
<dbReference type="RefSeq" id="WP_005193035.1">
    <property type="nucleotide sequence ID" value="NZ_CP045804.1"/>
</dbReference>
<keyword evidence="2" id="KW-1003">Cell membrane</keyword>
<protein>
    <submittedName>
        <fullName evidence="6">LysE family translocator</fullName>
    </submittedName>
</protein>
<keyword evidence="5" id="KW-0472">Membrane</keyword>
<evidence type="ECO:0000256" key="5">
    <source>
        <dbReference type="ARBA" id="ARBA00023136"/>
    </source>
</evidence>
<organism evidence="6">
    <name type="scientific">Gordonia amarae</name>
    <dbReference type="NCBI Taxonomy" id="36821"/>
    <lineage>
        <taxon>Bacteria</taxon>
        <taxon>Bacillati</taxon>
        <taxon>Actinomycetota</taxon>
        <taxon>Actinomycetes</taxon>
        <taxon>Mycobacteriales</taxon>
        <taxon>Gordoniaceae</taxon>
        <taxon>Gordonia</taxon>
    </lineage>
</organism>
<dbReference type="GO" id="GO:0015171">
    <property type="term" value="F:amino acid transmembrane transporter activity"/>
    <property type="evidence" value="ECO:0007669"/>
    <property type="project" value="TreeGrafter"/>
</dbReference>
<keyword evidence="4" id="KW-1133">Transmembrane helix</keyword>
<keyword evidence="3" id="KW-0812">Transmembrane</keyword>
<proteinExistence type="predicted"/>
<dbReference type="EMBL" id="CP045810">
    <property type="protein sequence ID" value="QHN39554.1"/>
    <property type="molecule type" value="Genomic_DNA"/>
</dbReference>
<reference evidence="6" key="1">
    <citation type="journal article" date="2021" name="Nat. Microbiol.">
        <title>Cocultivation of an ultrasmall environmental parasitic bacterium with lytic ability against bacteria associated with wastewater foams.</title>
        <authorList>
            <person name="Batinovic S."/>
            <person name="Rose J.J.A."/>
            <person name="Ratcliffe J."/>
            <person name="Seviour R.J."/>
            <person name="Petrovski S."/>
        </authorList>
    </citation>
    <scope>NUCLEOTIDE SEQUENCE</scope>
    <source>
        <strain evidence="6">CON44</strain>
    </source>
</reference>
<evidence type="ECO:0000256" key="3">
    <source>
        <dbReference type="ARBA" id="ARBA00022692"/>
    </source>
</evidence>
<dbReference type="Pfam" id="PF01810">
    <property type="entry name" value="LysE"/>
    <property type="match status" value="1"/>
</dbReference>
<name>A0A857MAU9_9ACTN</name>
<accession>A0A857MAU9</accession>
<evidence type="ECO:0000256" key="4">
    <source>
        <dbReference type="ARBA" id="ARBA00022989"/>
    </source>
</evidence>
<evidence type="ECO:0000256" key="2">
    <source>
        <dbReference type="ARBA" id="ARBA00022475"/>
    </source>
</evidence>
<evidence type="ECO:0000256" key="1">
    <source>
        <dbReference type="ARBA" id="ARBA00004651"/>
    </source>
</evidence>
<dbReference type="InterPro" id="IPR001123">
    <property type="entry name" value="LeuE-type"/>
</dbReference>
<evidence type="ECO:0000313" key="6">
    <source>
        <dbReference type="EMBL" id="QHN39554.1"/>
    </source>
</evidence>
<dbReference type="PANTHER" id="PTHR30086">
    <property type="entry name" value="ARGININE EXPORTER PROTEIN ARGO"/>
    <property type="match status" value="1"/>
</dbReference>
<sequence length="222" mass="22904">MISVDQAVGIALASVVLICVPGPSVLFIVGRALSYGRTSAIGSVVGNAIGCYSACAVIAVGLGPLLERSEALFQTVKWAGVFYLLFLGIQAIRHAAAPDVGDNAGDSNETRGLEMHRTETFGTAVRVGTVVGFTNPKGFVLFSAILPQFVEPEAGHTPLQMLVLGVVPVTIGLVTDAAWAVAAGSARAWFTRSPGRMRVISRTGGVCIIGVGISVAVSGTHR</sequence>
<dbReference type="PANTHER" id="PTHR30086:SF20">
    <property type="entry name" value="ARGININE EXPORTER PROTEIN ARGO-RELATED"/>
    <property type="match status" value="1"/>
</dbReference>
<gene>
    <name evidence="6" type="ORF">GII30_10645</name>
</gene>